<organism evidence="3 4">
    <name type="scientific">Aphanomyces stellatus</name>
    <dbReference type="NCBI Taxonomy" id="120398"/>
    <lineage>
        <taxon>Eukaryota</taxon>
        <taxon>Sar</taxon>
        <taxon>Stramenopiles</taxon>
        <taxon>Oomycota</taxon>
        <taxon>Saprolegniomycetes</taxon>
        <taxon>Saprolegniales</taxon>
        <taxon>Verrucalvaceae</taxon>
        <taxon>Aphanomyces</taxon>
    </lineage>
</organism>
<name>A0A485LPK6_9STRA</name>
<accession>A0A485LPK6</accession>
<reference evidence="2" key="2">
    <citation type="submission" date="2019-06" db="EMBL/GenBank/DDBJ databases">
        <title>Genomics analysis of Aphanomyces spp. identifies a new class of oomycete effector associated with host adaptation.</title>
        <authorList>
            <person name="Gaulin E."/>
        </authorList>
    </citation>
    <scope>NUCLEOTIDE SEQUENCE</scope>
    <source>
        <strain evidence="2">CBS 578.67</strain>
    </source>
</reference>
<sequence length="280" mass="31440">MCLSYSIFWAGGATLRRKRWSPDIRPLHTCVPRWRETLAVGDDVEVYVDTNSRSKNHRDDWHKAKVLQRRDLSRVSLPPPVTATNPHPERLGPPVEVLVAITSGEGGEEVWKDCRDEDMSRICVKTAMNVTNPLAKTAKKSEKAAKTTELKADLPRLRPGRPKKAIPTSGAKQPQPSPWQETTSGVPLDANRPRATTHDRLAKPQPLESVDELRKWRGTLDEGTLVDGRDMATGQWRVCVVVDLTAPSDQLELRVAESCVVRQFPLDPRCVQPWHTHTCC</sequence>
<feature type="compositionally biased region" description="Polar residues" evidence="1">
    <location>
        <begin position="170"/>
        <end position="185"/>
    </location>
</feature>
<gene>
    <name evidence="3" type="primary">Aste57867_24110</name>
    <name evidence="2" type="ORF">As57867_024036</name>
    <name evidence="3" type="ORF">ASTE57867_24110</name>
</gene>
<feature type="region of interest" description="Disordered" evidence="1">
    <location>
        <begin position="134"/>
        <end position="210"/>
    </location>
</feature>
<dbReference type="EMBL" id="CAADRA010007380">
    <property type="protein sequence ID" value="VFU00752.1"/>
    <property type="molecule type" value="Genomic_DNA"/>
</dbReference>
<evidence type="ECO:0000313" key="2">
    <source>
        <dbReference type="EMBL" id="KAF0683883.1"/>
    </source>
</evidence>
<proteinExistence type="predicted"/>
<keyword evidence="4" id="KW-1185">Reference proteome</keyword>
<dbReference type="EMBL" id="VJMH01007354">
    <property type="protein sequence ID" value="KAF0683883.1"/>
    <property type="molecule type" value="Genomic_DNA"/>
</dbReference>
<evidence type="ECO:0000313" key="3">
    <source>
        <dbReference type="EMBL" id="VFU00752.1"/>
    </source>
</evidence>
<reference evidence="3 4" key="1">
    <citation type="submission" date="2019-03" db="EMBL/GenBank/DDBJ databases">
        <authorList>
            <person name="Gaulin E."/>
            <person name="Dumas B."/>
        </authorList>
    </citation>
    <scope>NUCLEOTIDE SEQUENCE [LARGE SCALE GENOMIC DNA]</scope>
    <source>
        <strain evidence="3">CBS 568.67</strain>
    </source>
</reference>
<evidence type="ECO:0000313" key="4">
    <source>
        <dbReference type="Proteomes" id="UP000332933"/>
    </source>
</evidence>
<evidence type="ECO:0000256" key="1">
    <source>
        <dbReference type="SAM" id="MobiDB-lite"/>
    </source>
</evidence>
<dbReference type="AlphaFoldDB" id="A0A485LPK6"/>
<dbReference type="Proteomes" id="UP000332933">
    <property type="component" value="Unassembled WGS sequence"/>
</dbReference>
<protein>
    <submittedName>
        <fullName evidence="3">Aste57867_24110 protein</fullName>
    </submittedName>
</protein>
<feature type="compositionally biased region" description="Basic and acidic residues" evidence="1">
    <location>
        <begin position="139"/>
        <end position="156"/>
    </location>
</feature>